<protein>
    <submittedName>
        <fullName evidence="1">Uncharacterized protein</fullName>
    </submittedName>
</protein>
<dbReference type="AlphaFoldDB" id="A0A0E3BSE3"/>
<organism evidence="1 2">
    <name type="scientific">Comamonas thiooxydans</name>
    <dbReference type="NCBI Taxonomy" id="363952"/>
    <lineage>
        <taxon>Bacteria</taxon>
        <taxon>Pseudomonadati</taxon>
        <taxon>Pseudomonadota</taxon>
        <taxon>Betaproteobacteria</taxon>
        <taxon>Burkholderiales</taxon>
        <taxon>Comamonadaceae</taxon>
        <taxon>Comamonas</taxon>
    </lineage>
</organism>
<evidence type="ECO:0000313" key="2">
    <source>
        <dbReference type="Proteomes" id="UP000029549"/>
    </source>
</evidence>
<name>A0A0E3BSE3_9BURK</name>
<reference evidence="1 2" key="1">
    <citation type="submission" date="2013-09" db="EMBL/GenBank/DDBJ databases">
        <title>High correlation between genotypes and phenotypes of environmental bacteria Comamonas testosteroni strains.</title>
        <authorList>
            <person name="Liu L."/>
            <person name="Zhu W."/>
            <person name="Xia X."/>
            <person name="Xu B."/>
            <person name="Luo M."/>
            <person name="Wang G."/>
        </authorList>
    </citation>
    <scope>NUCLEOTIDE SEQUENCE [LARGE SCALE GENOMIC DNA]</scope>
    <source>
        <strain evidence="1 2">DF2</strain>
    </source>
</reference>
<dbReference type="RefSeq" id="WP_034396303.1">
    <property type="nucleotide sequence ID" value="NZ_AWTM01000122.1"/>
</dbReference>
<dbReference type="EMBL" id="AWTP01000139">
    <property type="protein sequence ID" value="KGH06930.1"/>
    <property type="molecule type" value="Genomic_DNA"/>
</dbReference>
<gene>
    <name evidence="1" type="ORF">P608_21620</name>
</gene>
<dbReference type="Proteomes" id="UP000029549">
    <property type="component" value="Unassembled WGS sequence"/>
</dbReference>
<sequence length="118" mass="13478">MAALPSYVKLLRDDAGEGFDPGVVASEMEKGLAKLRVNQSKVVVQVAATLFFRSRQDSTSFEDWYFNDIRRIGWFDWQDPRTGQVRSVRFKGGNIGQLTPLTARYGRSKRSVTLEYLR</sequence>
<proteinExistence type="predicted"/>
<keyword evidence="2" id="KW-1185">Reference proteome</keyword>
<accession>A0A0E3BSE3</accession>
<evidence type="ECO:0000313" key="1">
    <source>
        <dbReference type="EMBL" id="KGH06930.1"/>
    </source>
</evidence>
<comment type="caution">
    <text evidence="1">The sequence shown here is derived from an EMBL/GenBank/DDBJ whole genome shotgun (WGS) entry which is preliminary data.</text>
</comment>